<protein>
    <submittedName>
        <fullName evidence="1">Retrotransposon gag protein</fullName>
    </submittedName>
</protein>
<gene>
    <name evidence="1" type="ORF">EPI10_001038</name>
</gene>
<proteinExistence type="predicted"/>
<dbReference type="Proteomes" id="UP000325315">
    <property type="component" value="Unassembled WGS sequence"/>
</dbReference>
<organism evidence="1 2">
    <name type="scientific">Gossypium australe</name>
    <dbReference type="NCBI Taxonomy" id="47621"/>
    <lineage>
        <taxon>Eukaryota</taxon>
        <taxon>Viridiplantae</taxon>
        <taxon>Streptophyta</taxon>
        <taxon>Embryophyta</taxon>
        <taxon>Tracheophyta</taxon>
        <taxon>Spermatophyta</taxon>
        <taxon>Magnoliopsida</taxon>
        <taxon>eudicotyledons</taxon>
        <taxon>Gunneridae</taxon>
        <taxon>Pentapetalae</taxon>
        <taxon>rosids</taxon>
        <taxon>malvids</taxon>
        <taxon>Malvales</taxon>
        <taxon>Malvaceae</taxon>
        <taxon>Malvoideae</taxon>
        <taxon>Gossypium</taxon>
    </lineage>
</organism>
<reference evidence="2" key="1">
    <citation type="journal article" date="2019" name="Plant Biotechnol. J.">
        <title>Genome sequencing of the Australian wild diploid species Gossypium australe highlights disease resistance and delayed gland morphogenesis.</title>
        <authorList>
            <person name="Cai Y."/>
            <person name="Cai X."/>
            <person name="Wang Q."/>
            <person name="Wang P."/>
            <person name="Zhang Y."/>
            <person name="Cai C."/>
            <person name="Xu Y."/>
            <person name="Wang K."/>
            <person name="Zhou Z."/>
            <person name="Wang C."/>
            <person name="Geng S."/>
            <person name="Li B."/>
            <person name="Dong Q."/>
            <person name="Hou Y."/>
            <person name="Wang H."/>
            <person name="Ai P."/>
            <person name="Liu Z."/>
            <person name="Yi F."/>
            <person name="Sun M."/>
            <person name="An G."/>
            <person name="Cheng J."/>
            <person name="Zhang Y."/>
            <person name="Shi Q."/>
            <person name="Xie Y."/>
            <person name="Shi X."/>
            <person name="Chang Y."/>
            <person name="Huang F."/>
            <person name="Chen Y."/>
            <person name="Hong S."/>
            <person name="Mi L."/>
            <person name="Sun Q."/>
            <person name="Zhang L."/>
            <person name="Zhou B."/>
            <person name="Peng R."/>
            <person name="Zhang X."/>
            <person name="Liu F."/>
        </authorList>
    </citation>
    <scope>NUCLEOTIDE SEQUENCE [LARGE SCALE GENOMIC DNA]</scope>
    <source>
        <strain evidence="2">cv. PA1801</strain>
    </source>
</reference>
<name>A0A5B6VA00_9ROSI</name>
<comment type="caution">
    <text evidence="1">The sequence shown here is derived from an EMBL/GenBank/DDBJ whole genome shotgun (WGS) entry which is preliminary data.</text>
</comment>
<accession>A0A5B6VA00</accession>
<dbReference type="EMBL" id="SMMG02000007">
    <property type="protein sequence ID" value="KAA3465904.1"/>
    <property type="molecule type" value="Genomic_DNA"/>
</dbReference>
<evidence type="ECO:0000313" key="1">
    <source>
        <dbReference type="EMBL" id="KAA3465904.1"/>
    </source>
</evidence>
<keyword evidence="2" id="KW-1185">Reference proteome</keyword>
<dbReference type="AlphaFoldDB" id="A0A5B6VA00"/>
<sequence>MIPKVELHINIPLVEALDQALNYVKLMKDTLSKKKILEEFETVALTKECSAFLQNKLLLKMKKTKEFQHTMQHWRLLSWNDSTRFGSEYQFNVYVCV</sequence>
<evidence type="ECO:0000313" key="2">
    <source>
        <dbReference type="Proteomes" id="UP000325315"/>
    </source>
</evidence>
<dbReference type="OrthoDB" id="1424208at2759"/>